<dbReference type="OrthoDB" id="586263at2759"/>
<dbReference type="SMART" id="SM00950">
    <property type="entry name" value="Piwi"/>
    <property type="match status" value="1"/>
</dbReference>
<dbReference type="AlphaFoldDB" id="A0A8J5YC55"/>
<dbReference type="InterPro" id="IPR036397">
    <property type="entry name" value="RNaseH_sf"/>
</dbReference>
<proteinExistence type="predicted"/>
<dbReference type="PANTHER" id="PTHR22891">
    <property type="entry name" value="EUKARYOTIC TRANSLATION INITIATION FACTOR 2C"/>
    <property type="match status" value="1"/>
</dbReference>
<evidence type="ECO:0000256" key="1">
    <source>
        <dbReference type="SAM" id="MobiDB-lite"/>
    </source>
</evidence>
<dbReference type="Pfam" id="PF02171">
    <property type="entry name" value="Piwi"/>
    <property type="match status" value="1"/>
</dbReference>
<evidence type="ECO:0000259" key="2">
    <source>
        <dbReference type="SMART" id="SM00950"/>
    </source>
</evidence>
<reference evidence="3 4" key="1">
    <citation type="journal article" date="2021" name="bioRxiv">
        <title>The Gossypium anomalum genome as a resource for cotton improvement and evolutionary analysis of hybrid incompatibility.</title>
        <authorList>
            <person name="Grover C.E."/>
            <person name="Yuan D."/>
            <person name="Arick M.A."/>
            <person name="Miller E.R."/>
            <person name="Hu G."/>
            <person name="Peterson D.G."/>
            <person name="Wendel J.F."/>
            <person name="Udall J.A."/>
        </authorList>
    </citation>
    <scope>NUCLEOTIDE SEQUENCE [LARGE SCALE GENOMIC DNA]</scope>
    <source>
        <strain evidence="3">JFW-Udall</strain>
        <tissue evidence="3">Leaf</tissue>
    </source>
</reference>
<gene>
    <name evidence="3" type="ORF">CXB51_031181</name>
</gene>
<dbReference type="EMBL" id="JAHUZN010000012">
    <property type="protein sequence ID" value="KAG8474655.1"/>
    <property type="molecule type" value="Genomic_DNA"/>
</dbReference>
<organism evidence="3 4">
    <name type="scientific">Gossypium anomalum</name>
    <dbReference type="NCBI Taxonomy" id="47600"/>
    <lineage>
        <taxon>Eukaryota</taxon>
        <taxon>Viridiplantae</taxon>
        <taxon>Streptophyta</taxon>
        <taxon>Embryophyta</taxon>
        <taxon>Tracheophyta</taxon>
        <taxon>Spermatophyta</taxon>
        <taxon>Magnoliopsida</taxon>
        <taxon>eudicotyledons</taxon>
        <taxon>Gunneridae</taxon>
        <taxon>Pentapetalae</taxon>
        <taxon>rosids</taxon>
        <taxon>malvids</taxon>
        <taxon>Malvales</taxon>
        <taxon>Malvaceae</taxon>
        <taxon>Malvoideae</taxon>
        <taxon>Gossypium</taxon>
    </lineage>
</organism>
<dbReference type="Proteomes" id="UP000701853">
    <property type="component" value="Chromosome 12"/>
</dbReference>
<evidence type="ECO:0000313" key="4">
    <source>
        <dbReference type="Proteomes" id="UP000701853"/>
    </source>
</evidence>
<evidence type="ECO:0000313" key="3">
    <source>
        <dbReference type="EMBL" id="KAG8474655.1"/>
    </source>
</evidence>
<dbReference type="SUPFAM" id="SSF53098">
    <property type="entry name" value="Ribonuclease H-like"/>
    <property type="match status" value="1"/>
</dbReference>
<dbReference type="InterPro" id="IPR056647">
    <property type="entry name" value="DUF7745"/>
</dbReference>
<dbReference type="Gene3D" id="3.30.420.10">
    <property type="entry name" value="Ribonuclease H-like superfamily/Ribonuclease H"/>
    <property type="match status" value="1"/>
</dbReference>
<sequence length="546" mass="61810">MGYVSKLSDYIRISVTQDNQHELKEIWDQWGIKAKQLFYNNHGDSQYLLDLGIDENLFRAITQYWNLVYSCFTFGKADMVSVVEEYLVLWRCPMIQVYSKADHIPTFMRKLMNIMGIGKLDTKKIVRHSMARRATGQKNALTYEGELGGKNCFYDGKRLIYYRTKQQARVYYVALIRDNGNASPDDMSKWTQKNEIKEESESSQETLKNNFTGIGRGVHRCRDYLMDEAIAQIRDGSRSFTDHEGGIAYPENGVFGNENHPINVIHEEGTEQTNLEGIRTYESGSSLNNWTAEELPFLPHEVVVGNIALEEGKIMKLELAEETKQDLVETIMGIQKFGPKKHEGGFAVARINMRFWGTVGPPWKGITSVSDILSIAAMVSSRRWPLISNYRASGRKRKPDQIIIFKDGVSESQVNQVLIKLLTLASSLTRSGTLKIVVTVGSPDNVLHGTVIDNKVCHPKNNDFYLGTHAGMIGIMRQTHYHVLLDQAGFSADDLQKFLHSWGKFMKIRDASEISSIHGGMYAPGVISAPQLSRLKDKVSNFILVY</sequence>
<comment type="caution">
    <text evidence="3">The sequence shown here is derived from an EMBL/GenBank/DDBJ whole genome shotgun (WGS) entry which is preliminary data.</text>
</comment>
<name>A0A8J5YC55_9ROSI</name>
<dbReference type="InterPro" id="IPR012337">
    <property type="entry name" value="RNaseH-like_sf"/>
</dbReference>
<dbReference type="InterPro" id="IPR003165">
    <property type="entry name" value="Piwi"/>
</dbReference>
<feature type="compositionally biased region" description="Basic and acidic residues" evidence="1">
    <location>
        <begin position="186"/>
        <end position="200"/>
    </location>
</feature>
<dbReference type="GO" id="GO:0003676">
    <property type="term" value="F:nucleic acid binding"/>
    <property type="evidence" value="ECO:0007669"/>
    <property type="project" value="InterPro"/>
</dbReference>
<protein>
    <recommendedName>
        <fullName evidence="2">Piwi domain-containing protein</fullName>
    </recommendedName>
</protein>
<feature type="domain" description="Piwi" evidence="2">
    <location>
        <begin position="299"/>
        <end position="523"/>
    </location>
</feature>
<feature type="region of interest" description="Disordered" evidence="1">
    <location>
        <begin position="184"/>
        <end position="205"/>
    </location>
</feature>
<dbReference type="Pfam" id="PF24924">
    <property type="entry name" value="DUF7745"/>
    <property type="match status" value="1"/>
</dbReference>
<accession>A0A8J5YC55</accession>
<keyword evidence="4" id="KW-1185">Reference proteome</keyword>